<sequence>MEEFQFLPGKPLPLGATVFPDGVNFSIFSRNGTSVILELFHAETDGEPAVSYVFEPAVNRTGDVWHVFVKGLKKNALYLYRVDGPFYPNQGLRFNANNYLIDPYAKALTGPSIFRSLREGAWKRPNFDADLVYSHVRSAAGFPKCVVVDGEDFDWQGDVPLNYPLRTAILYEMHVRGLTASPSGGFSAPGTYRGIIEAIPYLKELGITSVELLPVNEFDENECDRKNPRTGSLLKNYWGYSTIAFFAPKMTYAAQPGGSAHVNEFKEMVRELHKAGIEVILDIVFNHTAEGNERGVTFSFRGLDNSVYYMLEDNKRYYRNFSGCGNTMNCNHPVCRTFILECLHYWVCEMHVDGFRFDLGSILSRGRTGEILGNPPLLESIAEDPVLANTKIIAEAWDAGGAYQVGAFPGGRWAEWNDRFRDDVRRFWRGDSGAVFQFATRMAGSSDLYMQSGRKPYHSINFVTCHDGFTMNDLVSYNGKHNDENGESNRDGSDNNLSFNHGFEGPAENPEIEALRERQIRNFMCSLLLAIGTPMLLMGDEIRRTQGGNNNAYCQDSALSWMDWTLKEKNAGLFRFVRMLIEFRKSHPVFTRTDFFKGKNLNVRGLSSDIAWFSADGKPEDWESPENFIAYLLTGSSAATMAEFDDNDLFILCNATPKDITAVIPPAPDGKSWYRVIDTSRPAPDDILDKKDAECLQNQEKYVILSRSTVVFLSKIQVK</sequence>
<dbReference type="Pfam" id="PF21331">
    <property type="entry name" value="Isoamylase_C"/>
    <property type="match status" value="1"/>
</dbReference>
<dbReference type="Gene3D" id="3.20.20.80">
    <property type="entry name" value="Glycosidases"/>
    <property type="match status" value="1"/>
</dbReference>
<name>A0A9D9EP67_9SPIR</name>
<dbReference type="CDD" id="cd02856">
    <property type="entry name" value="E_set_GDE_Isoamylase_N"/>
    <property type="match status" value="1"/>
</dbReference>
<dbReference type="InterPro" id="IPR011837">
    <property type="entry name" value="Glycogen_debranch_GlgX"/>
</dbReference>
<dbReference type="SUPFAM" id="SSF51445">
    <property type="entry name" value="(Trans)glycosidases"/>
    <property type="match status" value="1"/>
</dbReference>
<dbReference type="InterPro" id="IPR014756">
    <property type="entry name" value="Ig_E-set"/>
</dbReference>
<dbReference type="SUPFAM" id="SSF81296">
    <property type="entry name" value="E set domains"/>
    <property type="match status" value="1"/>
</dbReference>
<dbReference type="Gene3D" id="2.60.40.10">
    <property type="entry name" value="Immunoglobulins"/>
    <property type="match status" value="1"/>
</dbReference>
<keyword evidence="4" id="KW-0326">Glycosidase</keyword>
<dbReference type="Gene3D" id="2.60.40.1180">
    <property type="entry name" value="Golgi alpha-mannosidase II"/>
    <property type="match status" value="1"/>
</dbReference>
<evidence type="ECO:0000256" key="4">
    <source>
        <dbReference type="ARBA" id="ARBA00023295"/>
    </source>
</evidence>
<dbReference type="InterPro" id="IPR004193">
    <property type="entry name" value="Glyco_hydro_13_N"/>
</dbReference>
<dbReference type="InterPro" id="IPR013783">
    <property type="entry name" value="Ig-like_fold"/>
</dbReference>
<dbReference type="InterPro" id="IPR013780">
    <property type="entry name" value="Glyco_hydro_b"/>
</dbReference>
<reference evidence="7" key="1">
    <citation type="submission" date="2020-10" db="EMBL/GenBank/DDBJ databases">
        <authorList>
            <person name="Gilroy R."/>
        </authorList>
    </citation>
    <scope>NUCLEOTIDE SEQUENCE</scope>
    <source>
        <strain evidence="7">B3-4054</strain>
    </source>
</reference>
<comment type="similarity">
    <text evidence="1">Belongs to the glycosyl hydrolase 13 family.</text>
</comment>
<dbReference type="SUPFAM" id="SSF51011">
    <property type="entry name" value="Glycosyl hydrolase domain"/>
    <property type="match status" value="1"/>
</dbReference>
<evidence type="ECO:0000256" key="1">
    <source>
        <dbReference type="ARBA" id="ARBA00008061"/>
    </source>
</evidence>
<evidence type="ECO:0000256" key="3">
    <source>
        <dbReference type="ARBA" id="ARBA00022946"/>
    </source>
</evidence>
<evidence type="ECO:0000256" key="5">
    <source>
        <dbReference type="SAM" id="MobiDB-lite"/>
    </source>
</evidence>
<dbReference type="CDD" id="cd11326">
    <property type="entry name" value="AmyAc_Glg_debranch"/>
    <property type="match status" value="1"/>
</dbReference>
<dbReference type="FunFam" id="3.20.20.80:FF:000054">
    <property type="entry name" value="Glycogen debranching enzyme"/>
    <property type="match status" value="1"/>
</dbReference>
<accession>A0A9D9EP67</accession>
<proteinExistence type="inferred from homology"/>
<dbReference type="InterPro" id="IPR044505">
    <property type="entry name" value="GlgX_Isoamylase_N_E_set"/>
</dbReference>
<dbReference type="GO" id="GO:0019156">
    <property type="term" value="F:isoamylase activity"/>
    <property type="evidence" value="ECO:0007669"/>
    <property type="project" value="UniProtKB-ARBA"/>
</dbReference>
<dbReference type="SMART" id="SM00642">
    <property type="entry name" value="Aamy"/>
    <property type="match status" value="1"/>
</dbReference>
<dbReference type="Proteomes" id="UP000823616">
    <property type="component" value="Unassembled WGS sequence"/>
</dbReference>
<feature type="domain" description="Glycosyl hydrolase family 13 catalytic" evidence="6">
    <location>
        <begin position="172"/>
        <end position="584"/>
    </location>
</feature>
<dbReference type="InterPro" id="IPR006047">
    <property type="entry name" value="GH13_cat_dom"/>
</dbReference>
<dbReference type="NCBIfam" id="TIGR02100">
    <property type="entry name" value="glgX_debranch"/>
    <property type="match status" value="1"/>
</dbReference>
<dbReference type="InterPro" id="IPR048644">
    <property type="entry name" value="Isoamylase_C"/>
</dbReference>
<organism evidence="7 8">
    <name type="scientific">Candidatus Avitreponema avistercoris</name>
    <dbReference type="NCBI Taxonomy" id="2840705"/>
    <lineage>
        <taxon>Bacteria</taxon>
        <taxon>Pseudomonadati</taxon>
        <taxon>Spirochaetota</taxon>
        <taxon>Spirochaetia</taxon>
        <taxon>Spirochaetales</taxon>
        <taxon>Candidatus Avitreponema</taxon>
    </lineage>
</organism>
<feature type="compositionally biased region" description="Basic and acidic residues" evidence="5">
    <location>
        <begin position="480"/>
        <end position="493"/>
    </location>
</feature>
<dbReference type="GO" id="GO:0004135">
    <property type="term" value="F:amylo-alpha-1,6-glucosidase activity"/>
    <property type="evidence" value="ECO:0007669"/>
    <property type="project" value="InterPro"/>
</dbReference>
<dbReference type="PANTHER" id="PTHR43002">
    <property type="entry name" value="GLYCOGEN DEBRANCHING ENZYME"/>
    <property type="match status" value="1"/>
</dbReference>
<comment type="caution">
    <text evidence="7">The sequence shown here is derived from an EMBL/GenBank/DDBJ whole genome shotgun (WGS) entry which is preliminary data.</text>
</comment>
<dbReference type="EMBL" id="JADIMS010000097">
    <property type="protein sequence ID" value="MBO8450535.1"/>
    <property type="molecule type" value="Genomic_DNA"/>
</dbReference>
<dbReference type="Pfam" id="PF00128">
    <property type="entry name" value="Alpha-amylase"/>
    <property type="match status" value="1"/>
</dbReference>
<keyword evidence="3" id="KW-0809">Transit peptide</keyword>
<keyword evidence="2" id="KW-0378">Hydrolase</keyword>
<evidence type="ECO:0000259" key="6">
    <source>
        <dbReference type="SMART" id="SM00642"/>
    </source>
</evidence>
<dbReference type="InterPro" id="IPR017853">
    <property type="entry name" value="GH"/>
</dbReference>
<evidence type="ECO:0000313" key="7">
    <source>
        <dbReference type="EMBL" id="MBO8450535.1"/>
    </source>
</evidence>
<evidence type="ECO:0000256" key="2">
    <source>
        <dbReference type="ARBA" id="ARBA00022801"/>
    </source>
</evidence>
<dbReference type="AlphaFoldDB" id="A0A9D9EP67"/>
<reference evidence="7" key="2">
    <citation type="journal article" date="2021" name="PeerJ">
        <title>Extensive microbial diversity within the chicken gut microbiome revealed by metagenomics and culture.</title>
        <authorList>
            <person name="Gilroy R."/>
            <person name="Ravi A."/>
            <person name="Getino M."/>
            <person name="Pursley I."/>
            <person name="Horton D.L."/>
            <person name="Alikhan N.F."/>
            <person name="Baker D."/>
            <person name="Gharbi K."/>
            <person name="Hall N."/>
            <person name="Watson M."/>
            <person name="Adriaenssens E.M."/>
            <person name="Foster-Nyarko E."/>
            <person name="Jarju S."/>
            <person name="Secka A."/>
            <person name="Antonio M."/>
            <person name="Oren A."/>
            <person name="Chaudhuri R.R."/>
            <person name="La Ragione R."/>
            <person name="Hildebrand F."/>
            <person name="Pallen M.J."/>
        </authorList>
    </citation>
    <scope>NUCLEOTIDE SEQUENCE</scope>
    <source>
        <strain evidence="7">B3-4054</strain>
    </source>
</reference>
<dbReference type="Pfam" id="PF02922">
    <property type="entry name" value="CBM_48"/>
    <property type="match status" value="1"/>
</dbReference>
<feature type="region of interest" description="Disordered" evidence="5">
    <location>
        <begin position="480"/>
        <end position="505"/>
    </location>
</feature>
<dbReference type="GO" id="GO:0005980">
    <property type="term" value="P:glycogen catabolic process"/>
    <property type="evidence" value="ECO:0007669"/>
    <property type="project" value="InterPro"/>
</dbReference>
<evidence type="ECO:0000313" key="8">
    <source>
        <dbReference type="Proteomes" id="UP000823616"/>
    </source>
</evidence>
<protein>
    <submittedName>
        <fullName evidence="7">Glycogen debranching protein GlgX</fullName>
    </submittedName>
</protein>
<gene>
    <name evidence="7" type="primary">glgX</name>
    <name evidence="7" type="ORF">IAA96_05450</name>
</gene>